<evidence type="ECO:0000256" key="10">
    <source>
        <dbReference type="SAM" id="MobiDB-lite"/>
    </source>
</evidence>
<proteinExistence type="predicted"/>
<keyword evidence="7" id="KW-0539">Nucleus</keyword>
<accession>A0ABD1A299</accession>
<reference evidence="13 16" key="1">
    <citation type="submission" date="2024-04" db="EMBL/GenBank/DDBJ databases">
        <title>Genome assembly C_amara_ONT_v2.</title>
        <authorList>
            <person name="Yant L."/>
            <person name="Moore C."/>
            <person name="Slenker M."/>
        </authorList>
    </citation>
    <scope>NUCLEOTIDE SEQUENCE [LARGE SCALE GENOMIC DNA]</scope>
    <source>
        <tissue evidence="13">Leaf</tissue>
    </source>
</reference>
<dbReference type="PROSITE" id="PS50090">
    <property type="entry name" value="MYB_LIKE"/>
    <property type="match status" value="2"/>
</dbReference>
<dbReference type="EMBL" id="JBANAX010000803">
    <property type="protein sequence ID" value="KAL1192961.1"/>
    <property type="molecule type" value="Genomic_DNA"/>
</dbReference>
<dbReference type="PROSITE" id="PS51294">
    <property type="entry name" value="HTH_MYB"/>
    <property type="match status" value="2"/>
</dbReference>
<gene>
    <name evidence="15" type="ORF">V5N11_005015</name>
    <name evidence="14" type="ORF">V5N11_014797</name>
    <name evidence="13" type="ORF">V5N11_022718</name>
</gene>
<evidence type="ECO:0000256" key="4">
    <source>
        <dbReference type="ARBA" id="ARBA00023015"/>
    </source>
</evidence>
<organism evidence="13 16">
    <name type="scientific">Cardamine amara subsp. amara</name>
    <dbReference type="NCBI Taxonomy" id="228776"/>
    <lineage>
        <taxon>Eukaryota</taxon>
        <taxon>Viridiplantae</taxon>
        <taxon>Streptophyta</taxon>
        <taxon>Embryophyta</taxon>
        <taxon>Tracheophyta</taxon>
        <taxon>Spermatophyta</taxon>
        <taxon>Magnoliopsida</taxon>
        <taxon>eudicotyledons</taxon>
        <taxon>Gunneridae</taxon>
        <taxon>Pentapetalae</taxon>
        <taxon>rosids</taxon>
        <taxon>malvids</taxon>
        <taxon>Brassicales</taxon>
        <taxon>Brassicaceae</taxon>
        <taxon>Cardamineae</taxon>
        <taxon>Cardamine</taxon>
    </lineage>
</organism>
<dbReference type="SUPFAM" id="SSF46689">
    <property type="entry name" value="Homeodomain-like"/>
    <property type="match status" value="1"/>
</dbReference>
<evidence type="ECO:0000313" key="13">
    <source>
        <dbReference type="EMBL" id="KAL1192961.1"/>
    </source>
</evidence>
<evidence type="ECO:0000313" key="16">
    <source>
        <dbReference type="Proteomes" id="UP001558713"/>
    </source>
</evidence>
<evidence type="ECO:0000256" key="3">
    <source>
        <dbReference type="ARBA" id="ARBA00022799"/>
    </source>
</evidence>
<dbReference type="AlphaFoldDB" id="A0ABD1A299"/>
<dbReference type="InterPro" id="IPR017930">
    <property type="entry name" value="Myb_dom"/>
</dbReference>
<feature type="domain" description="HTH myb-type" evidence="12">
    <location>
        <begin position="66"/>
        <end position="116"/>
    </location>
</feature>
<evidence type="ECO:0000256" key="2">
    <source>
        <dbReference type="ARBA" id="ARBA00022737"/>
    </source>
</evidence>
<dbReference type="FunFam" id="1.10.10.60:FF:000001">
    <property type="entry name" value="MYB-related transcription factor"/>
    <property type="match status" value="1"/>
</dbReference>
<evidence type="ECO:0000313" key="15">
    <source>
        <dbReference type="EMBL" id="KAL1204662.1"/>
    </source>
</evidence>
<sequence>MGRPPCCDKIGIKKGPWTPEEDIILVSYIQEHGPGNWRSVPTNTGLLRCSKSCRLRWTNYLRPGIKRGNFTPHEEGMIIHLQALLGNKWASIASYLPQRTDNDIKNYWNTHLKKKLNKSESDERSRSENMALQTSSTRNTINHRSTYASSTENISRLLEGWMRASPKSSTANFLEQKLQNGTNNLIDHQNQFPYEQLQGSWEEGHGKRINVDDQGFGVGPKISENDNGDDVHHHEDGEDEDDDHNATPPLTFIEKWLLEETSTGGQMEEMSQLMELSNML</sequence>
<dbReference type="EMBL" id="JBANAX010000527">
    <property type="protein sequence ID" value="KAL1204662.1"/>
    <property type="molecule type" value="Genomic_DNA"/>
</dbReference>
<evidence type="ECO:0000256" key="8">
    <source>
        <dbReference type="ARBA" id="ARBA00067784"/>
    </source>
</evidence>
<evidence type="ECO:0000256" key="1">
    <source>
        <dbReference type="ARBA" id="ARBA00004123"/>
    </source>
</evidence>
<evidence type="ECO:0000259" key="11">
    <source>
        <dbReference type="PROSITE" id="PS50090"/>
    </source>
</evidence>
<keyword evidence="6" id="KW-0804">Transcription</keyword>
<dbReference type="GO" id="GO:0006950">
    <property type="term" value="P:response to stress"/>
    <property type="evidence" value="ECO:0007669"/>
    <property type="project" value="UniProtKB-ARBA"/>
</dbReference>
<comment type="subcellular location">
    <subcellularLocation>
        <location evidence="1">Nucleus</location>
    </subcellularLocation>
</comment>
<feature type="compositionally biased region" description="Basic and acidic residues" evidence="10">
    <location>
        <begin position="117"/>
        <end position="127"/>
    </location>
</feature>
<dbReference type="PANTHER" id="PTHR10641:SF1152">
    <property type="entry name" value="TRANSCRIPTION FACTOR MYB60"/>
    <property type="match status" value="1"/>
</dbReference>
<dbReference type="EMBL" id="JBANAX010000583">
    <property type="protein sequence ID" value="KAL1201832.1"/>
    <property type="molecule type" value="Genomic_DNA"/>
</dbReference>
<evidence type="ECO:0000259" key="12">
    <source>
        <dbReference type="PROSITE" id="PS51294"/>
    </source>
</evidence>
<dbReference type="FunFam" id="1.10.10.60:FF:000368">
    <property type="entry name" value="Transcription factor MYB60"/>
    <property type="match status" value="1"/>
</dbReference>
<keyword evidence="16" id="KW-1185">Reference proteome</keyword>
<dbReference type="GO" id="GO:0009737">
    <property type="term" value="P:response to abscisic acid"/>
    <property type="evidence" value="ECO:0007669"/>
    <property type="project" value="UniProtKB-ARBA"/>
</dbReference>
<dbReference type="InterPro" id="IPR015495">
    <property type="entry name" value="Myb_TF_plants"/>
</dbReference>
<dbReference type="Proteomes" id="UP001558713">
    <property type="component" value="Unassembled WGS sequence"/>
</dbReference>
<keyword evidence="5" id="KW-0238">DNA-binding</keyword>
<evidence type="ECO:0000256" key="6">
    <source>
        <dbReference type="ARBA" id="ARBA00023163"/>
    </source>
</evidence>
<evidence type="ECO:0000313" key="14">
    <source>
        <dbReference type="EMBL" id="KAL1201832.1"/>
    </source>
</evidence>
<dbReference type="GO" id="GO:0010118">
    <property type="term" value="P:stomatal movement"/>
    <property type="evidence" value="ECO:0007669"/>
    <property type="project" value="UniProtKB-ARBA"/>
</dbReference>
<feature type="region of interest" description="Disordered" evidence="10">
    <location>
        <begin position="217"/>
        <end position="248"/>
    </location>
</feature>
<dbReference type="Gene3D" id="1.10.10.60">
    <property type="entry name" value="Homeodomain-like"/>
    <property type="match status" value="2"/>
</dbReference>
<dbReference type="InterPro" id="IPR009057">
    <property type="entry name" value="Homeodomain-like_sf"/>
</dbReference>
<evidence type="ECO:0000256" key="7">
    <source>
        <dbReference type="ARBA" id="ARBA00023242"/>
    </source>
</evidence>
<name>A0ABD1A299_CARAN</name>
<dbReference type="Pfam" id="PF00249">
    <property type="entry name" value="Myb_DNA-binding"/>
    <property type="match status" value="2"/>
</dbReference>
<keyword evidence="3" id="KW-0702">S-nitrosylation</keyword>
<comment type="caution">
    <text evidence="13">The sequence shown here is derived from an EMBL/GenBank/DDBJ whole genome shotgun (WGS) entry which is preliminary data.</text>
</comment>
<dbReference type="PANTHER" id="PTHR10641">
    <property type="entry name" value="MYB FAMILY TRANSCRIPTION FACTOR"/>
    <property type="match status" value="1"/>
</dbReference>
<feature type="domain" description="Myb-like" evidence="11">
    <location>
        <begin position="9"/>
        <end position="61"/>
    </location>
</feature>
<keyword evidence="4" id="KW-0805">Transcription regulation</keyword>
<dbReference type="InterPro" id="IPR001005">
    <property type="entry name" value="SANT/Myb"/>
</dbReference>
<dbReference type="GO" id="GO:0005634">
    <property type="term" value="C:nucleus"/>
    <property type="evidence" value="ECO:0007669"/>
    <property type="project" value="UniProtKB-SubCell"/>
</dbReference>
<protein>
    <recommendedName>
        <fullName evidence="8">Transcription factor MYB60</fullName>
    </recommendedName>
    <alternativeName>
        <fullName evidence="9">Myb domain protein 60</fullName>
    </alternativeName>
</protein>
<feature type="compositionally biased region" description="Polar residues" evidence="10">
    <location>
        <begin position="128"/>
        <end position="140"/>
    </location>
</feature>
<feature type="domain" description="HTH myb-type" evidence="12">
    <location>
        <begin position="9"/>
        <end position="65"/>
    </location>
</feature>
<keyword evidence="2" id="KW-0677">Repeat</keyword>
<dbReference type="CDD" id="cd00167">
    <property type="entry name" value="SANT"/>
    <property type="match status" value="2"/>
</dbReference>
<dbReference type="GO" id="GO:0003677">
    <property type="term" value="F:DNA binding"/>
    <property type="evidence" value="ECO:0007669"/>
    <property type="project" value="UniProtKB-KW"/>
</dbReference>
<evidence type="ECO:0000256" key="9">
    <source>
        <dbReference type="ARBA" id="ARBA00075162"/>
    </source>
</evidence>
<evidence type="ECO:0000256" key="5">
    <source>
        <dbReference type="ARBA" id="ARBA00023125"/>
    </source>
</evidence>
<feature type="region of interest" description="Disordered" evidence="10">
    <location>
        <begin position="116"/>
        <end position="140"/>
    </location>
</feature>
<dbReference type="SMART" id="SM00717">
    <property type="entry name" value="SANT"/>
    <property type="match status" value="2"/>
</dbReference>
<feature type="domain" description="Myb-like" evidence="11">
    <location>
        <begin position="62"/>
        <end position="112"/>
    </location>
</feature>